<dbReference type="RefSeq" id="WP_276097132.1">
    <property type="nucleotide sequence ID" value="NZ_JARJBC010000043.1"/>
</dbReference>
<evidence type="ECO:0000313" key="3">
    <source>
        <dbReference type="Proteomes" id="UP001216579"/>
    </source>
</evidence>
<keyword evidence="3" id="KW-1185">Reference proteome</keyword>
<reference evidence="2 3" key="1">
    <citation type="submission" date="2023-03" db="EMBL/GenBank/DDBJ databases">
        <title>Draft genome sequence of Streptomyces sp. RB6PN23 isolated from peat swamp forest in Thailand.</title>
        <authorList>
            <person name="Klaysubun C."/>
            <person name="Duangmal K."/>
        </authorList>
    </citation>
    <scope>NUCLEOTIDE SEQUENCE [LARGE SCALE GENOMIC DNA]</scope>
    <source>
        <strain evidence="2 3">RB6PN23</strain>
    </source>
</reference>
<evidence type="ECO:0000313" key="2">
    <source>
        <dbReference type="EMBL" id="MDF3294324.1"/>
    </source>
</evidence>
<dbReference type="EMBL" id="JARJBC010000043">
    <property type="protein sequence ID" value="MDF3294324.1"/>
    <property type="molecule type" value="Genomic_DNA"/>
</dbReference>
<proteinExistence type="predicted"/>
<protein>
    <submittedName>
        <fullName evidence="2">Uncharacterized protein</fullName>
    </submittedName>
</protein>
<dbReference type="Proteomes" id="UP001216579">
    <property type="component" value="Unassembled WGS sequence"/>
</dbReference>
<feature type="region of interest" description="Disordered" evidence="1">
    <location>
        <begin position="1"/>
        <end position="20"/>
    </location>
</feature>
<evidence type="ECO:0000256" key="1">
    <source>
        <dbReference type="SAM" id="MobiDB-lite"/>
    </source>
</evidence>
<gene>
    <name evidence="2" type="ORF">P3G67_35040</name>
</gene>
<name>A0ABT5ZXS9_9ACTN</name>
<accession>A0ABT5ZXS9</accession>
<sequence>MTIALGGGREDASVQGDAEDVQNGRRVDILVSVDTEHDLFASAG</sequence>
<comment type="caution">
    <text evidence="2">The sequence shown here is derived from an EMBL/GenBank/DDBJ whole genome shotgun (WGS) entry which is preliminary data.</text>
</comment>
<organism evidence="2 3">
    <name type="scientific">Streptomyces silvisoli</name>
    <dbReference type="NCBI Taxonomy" id="3034235"/>
    <lineage>
        <taxon>Bacteria</taxon>
        <taxon>Bacillati</taxon>
        <taxon>Actinomycetota</taxon>
        <taxon>Actinomycetes</taxon>
        <taxon>Kitasatosporales</taxon>
        <taxon>Streptomycetaceae</taxon>
        <taxon>Streptomyces</taxon>
    </lineage>
</organism>